<gene>
    <name evidence="1" type="ORF">BDR25DRAFT_362430</name>
</gene>
<evidence type="ECO:0000313" key="2">
    <source>
        <dbReference type="Proteomes" id="UP000799755"/>
    </source>
</evidence>
<sequence length="80" mass="9245">MATDRWLSVTLTSLFRLARRLSEQRTTGIRQTEPLESVPHPGFFCKNVQMWWCFAATLTARHRARALPHQLPAPRPQTTT</sequence>
<comment type="caution">
    <text evidence="1">The sequence shown here is derived from an EMBL/GenBank/DDBJ whole genome shotgun (WGS) entry which is preliminary data.</text>
</comment>
<dbReference type="EMBL" id="MU003545">
    <property type="protein sequence ID" value="KAF2463860.1"/>
    <property type="molecule type" value="Genomic_DNA"/>
</dbReference>
<name>A0ACB6QAF0_9PLEO</name>
<reference evidence="1" key="1">
    <citation type="journal article" date="2020" name="Stud. Mycol.">
        <title>101 Dothideomycetes genomes: a test case for predicting lifestyles and emergence of pathogens.</title>
        <authorList>
            <person name="Haridas S."/>
            <person name="Albert R."/>
            <person name="Binder M."/>
            <person name="Bloem J."/>
            <person name="Labutti K."/>
            <person name="Salamov A."/>
            <person name="Andreopoulos B."/>
            <person name="Baker S."/>
            <person name="Barry K."/>
            <person name="Bills G."/>
            <person name="Bluhm B."/>
            <person name="Cannon C."/>
            <person name="Castanera R."/>
            <person name="Culley D."/>
            <person name="Daum C."/>
            <person name="Ezra D."/>
            <person name="Gonzalez J."/>
            <person name="Henrissat B."/>
            <person name="Kuo A."/>
            <person name="Liang C."/>
            <person name="Lipzen A."/>
            <person name="Lutzoni F."/>
            <person name="Magnuson J."/>
            <person name="Mondo S."/>
            <person name="Nolan M."/>
            <person name="Ohm R."/>
            <person name="Pangilinan J."/>
            <person name="Park H.-J."/>
            <person name="Ramirez L."/>
            <person name="Alfaro M."/>
            <person name="Sun H."/>
            <person name="Tritt A."/>
            <person name="Yoshinaga Y."/>
            <person name="Zwiers L.-H."/>
            <person name="Turgeon B."/>
            <person name="Goodwin S."/>
            <person name="Spatafora J."/>
            <person name="Crous P."/>
            <person name="Grigoriev I."/>
        </authorList>
    </citation>
    <scope>NUCLEOTIDE SEQUENCE</scope>
    <source>
        <strain evidence="1">ATCC 200398</strain>
    </source>
</reference>
<keyword evidence="2" id="KW-1185">Reference proteome</keyword>
<accession>A0ACB6QAF0</accession>
<dbReference type="Proteomes" id="UP000799755">
    <property type="component" value="Unassembled WGS sequence"/>
</dbReference>
<evidence type="ECO:0000313" key="1">
    <source>
        <dbReference type="EMBL" id="KAF2463860.1"/>
    </source>
</evidence>
<protein>
    <submittedName>
        <fullName evidence="1">Uncharacterized protein</fullName>
    </submittedName>
</protein>
<organism evidence="1 2">
    <name type="scientific">Lindgomyces ingoldianus</name>
    <dbReference type="NCBI Taxonomy" id="673940"/>
    <lineage>
        <taxon>Eukaryota</taxon>
        <taxon>Fungi</taxon>
        <taxon>Dikarya</taxon>
        <taxon>Ascomycota</taxon>
        <taxon>Pezizomycotina</taxon>
        <taxon>Dothideomycetes</taxon>
        <taxon>Pleosporomycetidae</taxon>
        <taxon>Pleosporales</taxon>
        <taxon>Lindgomycetaceae</taxon>
        <taxon>Lindgomyces</taxon>
    </lineage>
</organism>
<proteinExistence type="predicted"/>